<sequence length="256" mass="28753">MMWDDDTQDERSLADKLEKFQRGLLNIATGKERPHSETFKRLRHELLAAPELSTHLPDYIRKARDPDQFWEFIQPKFATYQERRQFIRNSMRPALDHLEGNERSPGVEPITQSLKTFDPENVGAAWQKALDRRNADPAGAITAARSLLETVCKHILDDAGAPYNNKADAGALWAQAAAVLNLAPHQHQEEVFRTILGNCQSVVNGLGAIRNKVGDAHGQGRRPVKPKPRHAELAVNLAGTMASFLIHTWKDKTDES</sequence>
<dbReference type="Proteomes" id="UP000032679">
    <property type="component" value="Unassembled WGS sequence"/>
</dbReference>
<keyword evidence="3" id="KW-1185">Reference proteome</keyword>
<feature type="domain" description="Abortive infection protein-like C-terminal" evidence="1">
    <location>
        <begin position="171"/>
        <end position="246"/>
    </location>
</feature>
<dbReference type="RefSeq" id="WP_084712007.1">
    <property type="nucleotide sequence ID" value="NZ_BALE01000007.1"/>
</dbReference>
<dbReference type="OrthoDB" id="7021751at2"/>
<gene>
    <name evidence="2" type="ORF">Tasa_007_012</name>
</gene>
<dbReference type="EMBL" id="BALE01000007">
    <property type="protein sequence ID" value="GAN53167.1"/>
    <property type="molecule type" value="Genomic_DNA"/>
</dbReference>
<evidence type="ECO:0000259" key="1">
    <source>
        <dbReference type="Pfam" id="PF14355"/>
    </source>
</evidence>
<name>A0A0D6MHQ8_9PROT</name>
<evidence type="ECO:0000313" key="2">
    <source>
        <dbReference type="EMBL" id="GAN53167.1"/>
    </source>
</evidence>
<dbReference type="Pfam" id="PF14355">
    <property type="entry name" value="Abi_C"/>
    <property type="match status" value="1"/>
</dbReference>
<proteinExistence type="predicted"/>
<organism evidence="2 3">
    <name type="scientific">Tanticharoenia sakaeratensis NBRC 103193</name>
    <dbReference type="NCBI Taxonomy" id="1231623"/>
    <lineage>
        <taxon>Bacteria</taxon>
        <taxon>Pseudomonadati</taxon>
        <taxon>Pseudomonadota</taxon>
        <taxon>Alphaproteobacteria</taxon>
        <taxon>Acetobacterales</taxon>
        <taxon>Acetobacteraceae</taxon>
        <taxon>Tanticharoenia</taxon>
    </lineage>
</organism>
<reference evidence="2 3" key="1">
    <citation type="submission" date="2012-10" db="EMBL/GenBank/DDBJ databases">
        <title>Genome sequencing of Tanticharoenia sakaeratensis NBRC 103193.</title>
        <authorList>
            <person name="Azuma Y."/>
            <person name="Hadano H."/>
            <person name="Hirakawa H."/>
            <person name="Matsushita K."/>
        </authorList>
    </citation>
    <scope>NUCLEOTIDE SEQUENCE [LARGE SCALE GENOMIC DNA]</scope>
    <source>
        <strain evidence="2 3">NBRC 103193</strain>
    </source>
</reference>
<comment type="caution">
    <text evidence="2">The sequence shown here is derived from an EMBL/GenBank/DDBJ whole genome shotgun (WGS) entry which is preliminary data.</text>
</comment>
<dbReference type="InterPro" id="IPR026001">
    <property type="entry name" value="Abi-like_C"/>
</dbReference>
<protein>
    <recommendedName>
        <fullName evidence="1">Abortive infection protein-like C-terminal domain-containing protein</fullName>
    </recommendedName>
</protein>
<evidence type="ECO:0000313" key="3">
    <source>
        <dbReference type="Proteomes" id="UP000032679"/>
    </source>
</evidence>
<dbReference type="AlphaFoldDB" id="A0A0D6MHQ8"/>
<accession>A0A0D6MHQ8</accession>